<evidence type="ECO:0000256" key="1">
    <source>
        <dbReference type="ARBA" id="ARBA00010211"/>
    </source>
</evidence>
<dbReference type="InterPro" id="IPR036663">
    <property type="entry name" value="Fumarylacetoacetase_C_sf"/>
</dbReference>
<keyword evidence="4" id="KW-0413">Isomerase</keyword>
<dbReference type="PATRIC" id="fig|401562.4.peg.4927"/>
<dbReference type="GO" id="GO:0046872">
    <property type="term" value="F:metal ion binding"/>
    <property type="evidence" value="ECO:0007669"/>
    <property type="project" value="UniProtKB-KW"/>
</dbReference>
<dbReference type="Pfam" id="PF01557">
    <property type="entry name" value="FAA_hydrolase"/>
    <property type="match status" value="1"/>
</dbReference>
<comment type="similarity">
    <text evidence="1">Belongs to the FAH family.</text>
</comment>
<dbReference type="GO" id="GO:0019752">
    <property type="term" value="P:carboxylic acid metabolic process"/>
    <property type="evidence" value="ECO:0007669"/>
    <property type="project" value="UniProtKB-ARBA"/>
</dbReference>
<dbReference type="AlphaFoldDB" id="A0A175RVF0"/>
<organism evidence="4 5">
    <name type="scientific">Aureimonas ureilytica</name>
    <dbReference type="NCBI Taxonomy" id="401562"/>
    <lineage>
        <taxon>Bacteria</taxon>
        <taxon>Pseudomonadati</taxon>
        <taxon>Pseudomonadota</taxon>
        <taxon>Alphaproteobacteria</taxon>
        <taxon>Hyphomicrobiales</taxon>
        <taxon>Aurantimonadaceae</taxon>
        <taxon>Aureimonas</taxon>
    </lineage>
</organism>
<dbReference type="InterPro" id="IPR011234">
    <property type="entry name" value="Fumarylacetoacetase-like_C"/>
</dbReference>
<reference evidence="4 5" key="1">
    <citation type="journal article" date="2016" name="Front. Microbiol.">
        <title>Genomic Resource of Rice Seed Associated Bacteria.</title>
        <authorList>
            <person name="Midha S."/>
            <person name="Bansal K."/>
            <person name="Sharma S."/>
            <person name="Kumar N."/>
            <person name="Patil P.P."/>
            <person name="Chaudhry V."/>
            <person name="Patil P.B."/>
        </authorList>
    </citation>
    <scope>NUCLEOTIDE SEQUENCE [LARGE SCALE GENOMIC DNA]</scope>
    <source>
        <strain evidence="4 5">NS365</strain>
    </source>
</reference>
<dbReference type="PANTHER" id="PTHR42796">
    <property type="entry name" value="FUMARYLACETOACETATE HYDROLASE DOMAIN-CONTAINING PROTEIN 2A-RELATED"/>
    <property type="match status" value="1"/>
</dbReference>
<keyword evidence="5" id="KW-1185">Reference proteome</keyword>
<dbReference type="InterPro" id="IPR051121">
    <property type="entry name" value="FAH"/>
</dbReference>
<feature type="domain" description="Fumarylacetoacetase-like C-terminal" evidence="3">
    <location>
        <begin position="73"/>
        <end position="277"/>
    </location>
</feature>
<protein>
    <submittedName>
        <fullName evidence="4">2-hydroxyhepta-2,4-diene-1,7-dioate isomerase</fullName>
    </submittedName>
</protein>
<dbReference type="GO" id="GO:0016853">
    <property type="term" value="F:isomerase activity"/>
    <property type="evidence" value="ECO:0007669"/>
    <property type="project" value="UniProtKB-KW"/>
</dbReference>
<accession>A0A175RVF0</accession>
<evidence type="ECO:0000313" key="5">
    <source>
        <dbReference type="Proteomes" id="UP000078529"/>
    </source>
</evidence>
<name>A0A175RVF0_9HYPH</name>
<keyword evidence="2" id="KW-0479">Metal-binding</keyword>
<dbReference type="SUPFAM" id="SSF56529">
    <property type="entry name" value="FAH"/>
    <property type="match status" value="1"/>
</dbReference>
<sequence length="282" mass="30280">MRLVRFGEPGAEKPGLIDEENRIRDLSGEIDDIGGAVLSRHGLEKLRALDPKSLPKADPSHRLGPPVAGIRNFIAVGRNYAEHAAETGSETPSEPLLFNKAVSCIAGPRDGFAIPNGATKVDWEVEVAIVIGERCYQVSKDEAMNYVAGFCLCNDVSERTWQKERGGQWLKGKSAPGFGPLGPWLVTRDEIENPAALELWLDVNGQRMQTGTTADMIFDFATIVSYTSEFLALEPGDVITTGTPAGVGAGMKPPVFLKAGDIVTLGNAHLGEQRQVVSSPAE</sequence>
<dbReference type="Proteomes" id="UP000078529">
    <property type="component" value="Unassembled WGS sequence"/>
</dbReference>
<evidence type="ECO:0000256" key="2">
    <source>
        <dbReference type="ARBA" id="ARBA00022723"/>
    </source>
</evidence>
<evidence type="ECO:0000313" key="4">
    <source>
        <dbReference type="EMBL" id="KTR07656.1"/>
    </source>
</evidence>
<dbReference type="EMBL" id="LDQA01000009">
    <property type="protein sequence ID" value="KTR07656.1"/>
    <property type="molecule type" value="Genomic_DNA"/>
</dbReference>
<comment type="caution">
    <text evidence="4">The sequence shown here is derived from an EMBL/GenBank/DDBJ whole genome shotgun (WGS) entry which is preliminary data.</text>
</comment>
<proteinExistence type="inferred from homology"/>
<dbReference type="FunFam" id="3.90.850.10:FF:000002">
    <property type="entry name" value="2-hydroxyhepta-2,4-diene-1,7-dioate isomerase"/>
    <property type="match status" value="1"/>
</dbReference>
<gene>
    <name evidence="4" type="ORF">NS365_03620</name>
</gene>
<evidence type="ECO:0000259" key="3">
    <source>
        <dbReference type="Pfam" id="PF01557"/>
    </source>
</evidence>
<dbReference type="Gene3D" id="3.90.850.10">
    <property type="entry name" value="Fumarylacetoacetase-like, C-terminal domain"/>
    <property type="match status" value="1"/>
</dbReference>
<dbReference type="PANTHER" id="PTHR42796:SF4">
    <property type="entry name" value="FUMARYLACETOACETATE HYDROLASE DOMAIN-CONTAINING PROTEIN 2A"/>
    <property type="match status" value="1"/>
</dbReference>
<dbReference type="RefSeq" id="WP_058598900.1">
    <property type="nucleotide sequence ID" value="NZ_LDQA01000009.1"/>
</dbReference>